<comment type="caution">
    <text evidence="1">The sequence shown here is derived from an EMBL/GenBank/DDBJ whole genome shotgun (WGS) entry which is preliminary data.</text>
</comment>
<evidence type="ECO:0000313" key="1">
    <source>
        <dbReference type="EMBL" id="ELY78528.1"/>
    </source>
</evidence>
<accession>L9Z046</accession>
<organism evidence="1 2">
    <name type="scientific">Natrinema pallidum DSM 3751</name>
    <dbReference type="NCBI Taxonomy" id="1227495"/>
    <lineage>
        <taxon>Archaea</taxon>
        <taxon>Methanobacteriati</taxon>
        <taxon>Methanobacteriota</taxon>
        <taxon>Stenosarchaea group</taxon>
        <taxon>Halobacteria</taxon>
        <taxon>Halobacteriales</taxon>
        <taxon>Natrialbaceae</taxon>
        <taxon>Natrinema</taxon>
    </lineage>
</organism>
<name>L9Z046_9EURY</name>
<protein>
    <submittedName>
        <fullName evidence="1">PAS sensor protein</fullName>
    </submittedName>
</protein>
<dbReference type="EMBL" id="AOII01000044">
    <property type="protein sequence ID" value="ELY78528.1"/>
    <property type="molecule type" value="Genomic_DNA"/>
</dbReference>
<proteinExistence type="predicted"/>
<reference evidence="1 2" key="1">
    <citation type="journal article" date="2014" name="PLoS Genet.">
        <title>Phylogenetically driven sequencing of extremely halophilic archaea reveals strategies for static and dynamic osmo-response.</title>
        <authorList>
            <person name="Becker E.A."/>
            <person name="Seitzer P.M."/>
            <person name="Tritt A."/>
            <person name="Larsen D."/>
            <person name="Krusor M."/>
            <person name="Yao A.I."/>
            <person name="Wu D."/>
            <person name="Madern D."/>
            <person name="Eisen J.A."/>
            <person name="Darling A.E."/>
            <person name="Facciotti M.T."/>
        </authorList>
    </citation>
    <scope>NUCLEOTIDE SEQUENCE [LARGE SCALE GENOMIC DNA]</scope>
    <source>
        <strain evidence="1 2">DSM 3751</strain>
    </source>
</reference>
<dbReference type="SUPFAM" id="SSF55785">
    <property type="entry name" value="PYP-like sensor domain (PAS domain)"/>
    <property type="match status" value="1"/>
</dbReference>
<dbReference type="AlphaFoldDB" id="L9Z046"/>
<sequence length="253" mass="27086">MTVLVVGGETVRDRVERAFTDEGTETIVETAATLADAITELETDGIDCLVVSLPRAAASADAAGEAETATETLDTHLETVRSATPDLPIVVLAAERTPALAETVRSYDWTAVIERDETCTRLADRVHDLLERHRLTTLSRRSLASIEFAGDAIAIVDAGEIQFASRAFAMQFGYEHDAIPGTSWQALFTDDAVCHLESTAIPTVAEGWRWTGSCAGRRKTGTTFAVRVRLGGLEDGSLVFVIEEADGSDGSGK</sequence>
<dbReference type="PATRIC" id="fig|1227495.3.peg.1569"/>
<dbReference type="InterPro" id="IPR000014">
    <property type="entry name" value="PAS"/>
</dbReference>
<dbReference type="eggNOG" id="arCOG02387">
    <property type="taxonomic scope" value="Archaea"/>
</dbReference>
<dbReference type="Gene3D" id="3.30.450.20">
    <property type="entry name" value="PAS domain"/>
    <property type="match status" value="1"/>
</dbReference>
<dbReference type="CDD" id="cd00130">
    <property type="entry name" value="PAS"/>
    <property type="match status" value="1"/>
</dbReference>
<evidence type="ECO:0000313" key="2">
    <source>
        <dbReference type="Proteomes" id="UP000011618"/>
    </source>
</evidence>
<dbReference type="NCBIfam" id="TIGR00229">
    <property type="entry name" value="sensory_box"/>
    <property type="match status" value="1"/>
</dbReference>
<gene>
    <name evidence="1" type="ORF">C487_07807</name>
</gene>
<dbReference type="Proteomes" id="UP000011618">
    <property type="component" value="Unassembled WGS sequence"/>
</dbReference>
<dbReference type="Gene3D" id="3.40.50.2300">
    <property type="match status" value="1"/>
</dbReference>
<dbReference type="InterPro" id="IPR035965">
    <property type="entry name" value="PAS-like_dom_sf"/>
</dbReference>